<accession>A0A135WJ44</accession>
<evidence type="ECO:0000313" key="3">
    <source>
        <dbReference type="Proteomes" id="UP000070513"/>
    </source>
</evidence>
<dbReference type="RefSeq" id="WP_062648232.1">
    <property type="nucleotide sequence ID" value="NZ_LPUR01000001.1"/>
</dbReference>
<organism evidence="2 3">
    <name type="scientific">Chryseobacterium kwangjuense</name>
    <dbReference type="NCBI Taxonomy" id="267125"/>
    <lineage>
        <taxon>Bacteria</taxon>
        <taxon>Pseudomonadati</taxon>
        <taxon>Bacteroidota</taxon>
        <taxon>Flavobacteriia</taxon>
        <taxon>Flavobacteriales</taxon>
        <taxon>Weeksellaceae</taxon>
        <taxon>Chryseobacterium group</taxon>
        <taxon>Chryseobacterium</taxon>
    </lineage>
</organism>
<feature type="transmembrane region" description="Helical" evidence="1">
    <location>
        <begin position="46"/>
        <end position="64"/>
    </location>
</feature>
<gene>
    <name evidence="2" type="ORF">AU378_03970</name>
</gene>
<keyword evidence="1" id="KW-0812">Transmembrane</keyword>
<feature type="transmembrane region" description="Helical" evidence="1">
    <location>
        <begin position="21"/>
        <end position="40"/>
    </location>
</feature>
<dbReference type="OrthoDB" id="1273979at2"/>
<dbReference type="Pfam" id="PF13571">
    <property type="entry name" value="DUF4133"/>
    <property type="match status" value="1"/>
</dbReference>
<sequence>MNKWNINKGIGRTVEFKGLKAQYLFVFAGGLLTVLILVMIMYMVGMHMYFCLGFGIGAASLIIWKTFALNKKYGEHGLMKLGAKRSHPKYIVCRKPLFRHLKGSFTAKNEANGEPKGKRI</sequence>
<reference evidence="2 3" key="2">
    <citation type="journal article" date="2016" name="Genome Announc.">
        <title>Draft Genome Sequence of a Biocontrol Rhizobacterium, Chryseobacterium kwangjuense Strain KJ1R5, Isolated from Pepper (Capsicum annuum).</title>
        <authorList>
            <person name="Jeong J.J."/>
            <person name="Park H."/>
            <person name="Park B.H."/>
            <person name="Mannaa M."/>
            <person name="Sang M.K."/>
            <person name="Choi I.G."/>
            <person name="Kim K.D."/>
        </authorList>
    </citation>
    <scope>NUCLEOTIDE SEQUENCE [LARGE SCALE GENOMIC DNA]</scope>
    <source>
        <strain evidence="2 3">KJ1R5</strain>
    </source>
</reference>
<evidence type="ECO:0000313" key="2">
    <source>
        <dbReference type="EMBL" id="KXH84921.1"/>
    </source>
</evidence>
<keyword evidence="1" id="KW-1133">Transmembrane helix</keyword>
<evidence type="ECO:0000256" key="1">
    <source>
        <dbReference type="SAM" id="Phobius"/>
    </source>
</evidence>
<proteinExistence type="predicted"/>
<dbReference type="InterPro" id="IPR025407">
    <property type="entry name" value="DUF4133"/>
</dbReference>
<dbReference type="EMBL" id="LPUR01000001">
    <property type="protein sequence ID" value="KXH84921.1"/>
    <property type="molecule type" value="Genomic_DNA"/>
</dbReference>
<dbReference type="Proteomes" id="UP000070513">
    <property type="component" value="Unassembled WGS sequence"/>
</dbReference>
<name>A0A135WJ44_9FLAO</name>
<protein>
    <submittedName>
        <fullName evidence="2">Conjugal transfer protein TraF</fullName>
    </submittedName>
</protein>
<comment type="caution">
    <text evidence="2">The sequence shown here is derived from an EMBL/GenBank/DDBJ whole genome shotgun (WGS) entry which is preliminary data.</text>
</comment>
<reference evidence="3" key="1">
    <citation type="submission" date="2015-12" db="EMBL/GenBank/DDBJ databases">
        <title>Genome sequence of a biocontrol rhizobacterium Chryseobacterium kwangjuense strain KJ1R5 isolated from pepper (Capsicum annuum L.).</title>
        <authorList>
            <person name="Jeong J.-J."/>
            <person name="Park H."/>
            <person name="Mannaa M."/>
            <person name="Sang M.K."/>
            <person name="Choi I.-G."/>
            <person name="Kim K.D."/>
        </authorList>
    </citation>
    <scope>NUCLEOTIDE SEQUENCE [LARGE SCALE GENOMIC DNA]</scope>
    <source>
        <strain evidence="3">KJ1R5</strain>
    </source>
</reference>
<dbReference type="AlphaFoldDB" id="A0A135WJ44"/>
<keyword evidence="1" id="KW-0472">Membrane</keyword>